<reference evidence="3 4" key="1">
    <citation type="submission" date="2024-10" db="EMBL/GenBank/DDBJ databases">
        <authorList>
            <person name="Ratan Roy A."/>
            <person name="Morales Sandoval P.H."/>
            <person name="De Los Santos Villalobos S."/>
            <person name="Chakraborty S."/>
            <person name="Mukherjee J."/>
        </authorList>
    </citation>
    <scope>NUCLEOTIDE SEQUENCE [LARGE SCALE GENOMIC DNA]</scope>
    <source>
        <strain evidence="3 4">S1</strain>
    </source>
</reference>
<feature type="chain" id="PRO_5046598377" evidence="2">
    <location>
        <begin position="25"/>
        <end position="169"/>
    </location>
</feature>
<accession>A0ABW6IGN6</accession>
<dbReference type="RefSeq" id="WP_377966028.1">
    <property type="nucleotide sequence ID" value="NZ_JBHZOL010000086.1"/>
</dbReference>
<keyword evidence="4" id="KW-1185">Reference proteome</keyword>
<gene>
    <name evidence="3" type="ORF">ACFVKH_13875</name>
</gene>
<feature type="signal peptide" evidence="2">
    <location>
        <begin position="1"/>
        <end position="24"/>
    </location>
</feature>
<evidence type="ECO:0000256" key="1">
    <source>
        <dbReference type="SAM" id="MobiDB-lite"/>
    </source>
</evidence>
<organism evidence="3 4">
    <name type="scientific">Almyronema epifaneia S1</name>
    <dbReference type="NCBI Taxonomy" id="2991925"/>
    <lineage>
        <taxon>Bacteria</taxon>
        <taxon>Bacillati</taxon>
        <taxon>Cyanobacteriota</taxon>
        <taxon>Cyanophyceae</taxon>
        <taxon>Nodosilineales</taxon>
        <taxon>Nodosilineaceae</taxon>
        <taxon>Almyronema</taxon>
        <taxon>Almyronema epifaneia</taxon>
    </lineage>
</organism>
<protein>
    <submittedName>
        <fullName evidence="3">Uncharacterized protein</fullName>
    </submittedName>
</protein>
<evidence type="ECO:0000256" key="2">
    <source>
        <dbReference type="SAM" id="SignalP"/>
    </source>
</evidence>
<dbReference type="EMBL" id="JBHZOL010000086">
    <property type="protein sequence ID" value="MFE4107376.1"/>
    <property type="molecule type" value="Genomic_DNA"/>
</dbReference>
<feature type="compositionally biased region" description="Polar residues" evidence="1">
    <location>
        <begin position="28"/>
        <end position="52"/>
    </location>
</feature>
<proteinExistence type="predicted"/>
<evidence type="ECO:0000313" key="4">
    <source>
        <dbReference type="Proteomes" id="UP001600165"/>
    </source>
</evidence>
<sequence length="169" mass="18472">MKRLTLTLMSALIAAAAIAPAVKAQMNQQGNTQPVNLDTYNDGSREGTQNFEQEAPEGRFPDTNLDEANTQPVNLETYDDEARGNSSLAGIVTPFELTYIAYSGGLRDYGVPAAQTLTSEYQIGNVTAEQVVEAAIRDSLVDASAMDDERYIDRVDYFLRLLEPGEIES</sequence>
<dbReference type="Proteomes" id="UP001600165">
    <property type="component" value="Unassembled WGS sequence"/>
</dbReference>
<keyword evidence="2" id="KW-0732">Signal</keyword>
<feature type="region of interest" description="Disordered" evidence="1">
    <location>
        <begin position="28"/>
        <end position="67"/>
    </location>
</feature>
<name>A0ABW6IGN6_9CYAN</name>
<evidence type="ECO:0000313" key="3">
    <source>
        <dbReference type="EMBL" id="MFE4107376.1"/>
    </source>
</evidence>
<comment type="caution">
    <text evidence="3">The sequence shown here is derived from an EMBL/GenBank/DDBJ whole genome shotgun (WGS) entry which is preliminary data.</text>
</comment>